<protein>
    <submittedName>
        <fullName evidence="1">Uncharacterized protein</fullName>
    </submittedName>
</protein>
<evidence type="ECO:0000313" key="1">
    <source>
        <dbReference type="EMBL" id="KIM27361.1"/>
    </source>
</evidence>
<dbReference type="OrthoDB" id="3203373at2759"/>
<dbReference type="HOGENOM" id="CLU_032935_2_1_1"/>
<reference evidence="2" key="2">
    <citation type="submission" date="2015-01" db="EMBL/GenBank/DDBJ databases">
        <title>Evolutionary Origins and Diversification of the Mycorrhizal Mutualists.</title>
        <authorList>
            <consortium name="DOE Joint Genome Institute"/>
            <consortium name="Mycorrhizal Genomics Consortium"/>
            <person name="Kohler A."/>
            <person name="Kuo A."/>
            <person name="Nagy L.G."/>
            <person name="Floudas D."/>
            <person name="Copeland A."/>
            <person name="Barry K.W."/>
            <person name="Cichocki N."/>
            <person name="Veneault-Fourrey C."/>
            <person name="LaButti K."/>
            <person name="Lindquist E.A."/>
            <person name="Lipzen A."/>
            <person name="Lundell T."/>
            <person name="Morin E."/>
            <person name="Murat C."/>
            <person name="Riley R."/>
            <person name="Ohm R."/>
            <person name="Sun H."/>
            <person name="Tunlid A."/>
            <person name="Henrissat B."/>
            <person name="Grigoriev I.V."/>
            <person name="Hibbett D.S."/>
            <person name="Martin F."/>
        </authorList>
    </citation>
    <scope>NUCLEOTIDE SEQUENCE [LARGE SCALE GENOMIC DNA]</scope>
    <source>
        <strain evidence="2">MAFF 305830</strain>
    </source>
</reference>
<dbReference type="SUPFAM" id="SSF52047">
    <property type="entry name" value="RNI-like"/>
    <property type="match status" value="1"/>
</dbReference>
<keyword evidence="2" id="KW-1185">Reference proteome</keyword>
<dbReference type="AlphaFoldDB" id="A0A0C3B7A2"/>
<reference evidence="1 2" key="1">
    <citation type="submission" date="2014-04" db="EMBL/GenBank/DDBJ databases">
        <authorList>
            <consortium name="DOE Joint Genome Institute"/>
            <person name="Kuo A."/>
            <person name="Zuccaro A."/>
            <person name="Kohler A."/>
            <person name="Nagy L.G."/>
            <person name="Floudas D."/>
            <person name="Copeland A."/>
            <person name="Barry K.W."/>
            <person name="Cichocki N."/>
            <person name="Veneault-Fourrey C."/>
            <person name="LaButti K."/>
            <person name="Lindquist E.A."/>
            <person name="Lipzen A."/>
            <person name="Lundell T."/>
            <person name="Morin E."/>
            <person name="Murat C."/>
            <person name="Sun H."/>
            <person name="Tunlid A."/>
            <person name="Henrissat B."/>
            <person name="Grigoriev I.V."/>
            <person name="Hibbett D.S."/>
            <person name="Martin F."/>
            <person name="Nordberg H.P."/>
            <person name="Cantor M.N."/>
            <person name="Hua S.X."/>
        </authorList>
    </citation>
    <scope>NUCLEOTIDE SEQUENCE [LARGE SCALE GENOMIC DNA]</scope>
    <source>
        <strain evidence="1 2">MAFF 305830</strain>
    </source>
</reference>
<sequence>MANVTSEAAVKDGLVEHSVEVQTPNTDILPPVQRCSDDILRLILEECVLDECIPIDGRLDEDEAFRTSVRLSHVCGQWRAVAISTPSLWKKVNFSLNVDTEKNNSLAEVFTARVKHVPADIRIVAYSGHMDEDQLAVMRSSKYAYLRRAVSVASIDTLTMALFGEADFGPFLIGNMDILYDKAIENLSIQLNKYTDEPIDPFIAKCLPMRRLSLRNLRFGSTLDKHLSLGLANVTELSISTVYHFSLLSILRITPMIQKLELWDYYTDDPTHSDEVWQSSTLRSLSVFYSRIPWEHIRCPQLTRIQLPMRQINYIGFWPFLKRTVTITEVSGAHIITPQDFVRLANTSPQITSLITHARPGLLELLTDSQNFELQEPVFPNLIRLTILIKEDNVPYLTLERFIRARCLPRNHILSTLDHRLAHSLEALTVIIKRDLFNGRWKRLLEANFIRISLSLQSDFMIDVTSNFLMWRTARVHVWDNFDAQPLEL</sequence>
<accession>A0A0C3B7A2</accession>
<gene>
    <name evidence="1" type="ORF">M408DRAFT_311230</name>
</gene>
<dbReference type="Gene3D" id="3.80.10.10">
    <property type="entry name" value="Ribonuclease Inhibitor"/>
    <property type="match status" value="1"/>
</dbReference>
<name>A0A0C3B7A2_SERVB</name>
<proteinExistence type="predicted"/>
<organism evidence="1 2">
    <name type="scientific">Serendipita vermifera MAFF 305830</name>
    <dbReference type="NCBI Taxonomy" id="933852"/>
    <lineage>
        <taxon>Eukaryota</taxon>
        <taxon>Fungi</taxon>
        <taxon>Dikarya</taxon>
        <taxon>Basidiomycota</taxon>
        <taxon>Agaricomycotina</taxon>
        <taxon>Agaricomycetes</taxon>
        <taxon>Sebacinales</taxon>
        <taxon>Serendipitaceae</taxon>
        <taxon>Serendipita</taxon>
    </lineage>
</organism>
<dbReference type="InterPro" id="IPR032675">
    <property type="entry name" value="LRR_dom_sf"/>
</dbReference>
<dbReference type="STRING" id="933852.A0A0C3B7A2"/>
<evidence type="ECO:0000313" key="2">
    <source>
        <dbReference type="Proteomes" id="UP000054097"/>
    </source>
</evidence>
<dbReference type="Proteomes" id="UP000054097">
    <property type="component" value="Unassembled WGS sequence"/>
</dbReference>
<dbReference type="EMBL" id="KN824299">
    <property type="protein sequence ID" value="KIM27361.1"/>
    <property type="molecule type" value="Genomic_DNA"/>
</dbReference>